<accession>A0A126R132</accession>
<dbReference type="InterPro" id="IPR010181">
    <property type="entry name" value="CGCAxxGCC_motif"/>
</dbReference>
<evidence type="ECO:0000313" key="2">
    <source>
        <dbReference type="EMBL" id="SFL19097.1"/>
    </source>
</evidence>
<evidence type="ECO:0000313" key="4">
    <source>
        <dbReference type="Proteomes" id="UP000183442"/>
    </source>
</evidence>
<dbReference type="EMBL" id="CP014265">
    <property type="protein sequence ID" value="AMK15782.1"/>
    <property type="molecule type" value="Genomic_DNA"/>
</dbReference>
<dbReference type="KEGG" id="mol:YLM1_1225"/>
<dbReference type="Pfam" id="PF09719">
    <property type="entry name" value="C_GCAxxG_C_C"/>
    <property type="match status" value="1"/>
</dbReference>
<dbReference type="EMBL" id="FOTL01000002">
    <property type="protein sequence ID" value="SFL19097.1"/>
    <property type="molecule type" value="Genomic_DNA"/>
</dbReference>
<reference evidence="2" key="3">
    <citation type="submission" date="2016-10" db="EMBL/GenBank/DDBJ databases">
        <authorList>
            <person name="de Groot N.N."/>
        </authorList>
    </citation>
    <scope>NUCLEOTIDE SEQUENCE [LARGE SCALE GENOMIC DNA]</scope>
    <source>
        <strain evidence="2">DSM 16632</strain>
    </source>
</reference>
<dbReference type="OrthoDB" id="76261at2157"/>
<protein>
    <submittedName>
        <fullName evidence="1">CGCAxxGCC family protein</fullName>
    </submittedName>
    <submittedName>
        <fullName evidence="2">C_GCAxxG_C_C family probable redox protein</fullName>
    </submittedName>
</protein>
<dbReference type="NCBIfam" id="TIGR01909">
    <property type="entry name" value="C_GCAxxG_C_C"/>
    <property type="match status" value="1"/>
</dbReference>
<reference evidence="3" key="2">
    <citation type="submission" date="2016-02" db="EMBL/GenBank/DDBJ databases">
        <title>The draft genome sequence of the rumen methanogen Methanobrevibacter olleyae YLM1.</title>
        <authorList>
            <consortium name="New Zealand Agricultural Greenhouse Gas Research Centre/Pastoral Greenhouse Gas Research Consortium"/>
            <person name="Kelly W.J."/>
            <person name="Li D."/>
            <person name="Lambie S.C."/>
            <person name="Attwood G.T."/>
            <person name="Altermann E."/>
            <person name="Leahy S.C."/>
        </authorList>
    </citation>
    <scope>NUCLEOTIDE SEQUENCE [LARGE SCALE GENOMIC DNA]</scope>
    <source>
        <strain evidence="3">YLM1</strain>
    </source>
</reference>
<organism evidence="1 3">
    <name type="scientific">Methanobrevibacter olleyae</name>
    <dbReference type="NCBI Taxonomy" id="294671"/>
    <lineage>
        <taxon>Archaea</taxon>
        <taxon>Methanobacteriati</taxon>
        <taxon>Methanobacteriota</taxon>
        <taxon>Methanomada group</taxon>
        <taxon>Methanobacteria</taxon>
        <taxon>Methanobacteriales</taxon>
        <taxon>Methanobacteriaceae</taxon>
        <taxon>Methanobrevibacter</taxon>
    </lineage>
</organism>
<evidence type="ECO:0000313" key="1">
    <source>
        <dbReference type="EMBL" id="AMK15782.1"/>
    </source>
</evidence>
<reference evidence="1 3" key="1">
    <citation type="journal article" date="2016" name="Genome Announc.">
        <title>Draft Genome Sequence of the Rumen Methanogen Methanobrevibacter olleyae YLM1.</title>
        <authorList>
            <person name="Kelly W.J."/>
            <person name="Li D."/>
            <person name="Lambie S.C."/>
            <person name="Cox F."/>
            <person name="Attwood G.T."/>
            <person name="Altermann E."/>
            <person name="Leahy S.C."/>
        </authorList>
    </citation>
    <scope>NUCLEOTIDE SEQUENCE [LARGE SCALE GENOMIC DNA]</scope>
    <source>
        <strain evidence="1 3">YLM1</strain>
    </source>
</reference>
<name>A0A126R132_METOL</name>
<dbReference type="GeneID" id="28489531"/>
<dbReference type="Proteomes" id="UP000066376">
    <property type="component" value="Chromosome"/>
</dbReference>
<gene>
    <name evidence="2" type="ORF">SAMN02910297_00150</name>
    <name evidence="1" type="ORF">YLM1_1225</name>
</gene>
<dbReference type="AlphaFoldDB" id="A0A126R132"/>
<dbReference type="RefSeq" id="WP_067147311.1">
    <property type="nucleotide sequence ID" value="NZ_CP014265.1"/>
</dbReference>
<dbReference type="Proteomes" id="UP000183442">
    <property type="component" value="Unassembled WGS sequence"/>
</dbReference>
<sequence length="130" mass="13755">MDLDSKEVVAKIEEFRKTKSCSQATLMGICAVAGLPTEELALLAKGFSGGIGGTFSEGTCGAVTGAVMALGLLGEDENKIISASKRLFDEFKDEYGSVTCGYISKDGDDKSPCVEVCLYTGDKVCKYLKE</sequence>
<reference evidence="4" key="4">
    <citation type="submission" date="2016-10" db="EMBL/GenBank/DDBJ databases">
        <authorList>
            <person name="Varghese N."/>
        </authorList>
    </citation>
    <scope>NUCLEOTIDE SEQUENCE [LARGE SCALE GENOMIC DNA]</scope>
    <source>
        <strain evidence="4">DSM 16632</strain>
    </source>
</reference>
<proteinExistence type="predicted"/>
<dbReference type="PATRIC" id="fig|294671.3.peg.1281"/>
<dbReference type="STRING" id="294671.YLM1_1225"/>
<evidence type="ECO:0000313" key="3">
    <source>
        <dbReference type="Proteomes" id="UP000066376"/>
    </source>
</evidence>
<keyword evidence="3" id="KW-1185">Reference proteome</keyword>